<evidence type="ECO:0000256" key="4">
    <source>
        <dbReference type="ARBA" id="ARBA00023136"/>
    </source>
</evidence>
<proteinExistence type="inferred from homology"/>
<dbReference type="Pfam" id="PF07980">
    <property type="entry name" value="SusD_RagB"/>
    <property type="match status" value="1"/>
</dbReference>
<feature type="domain" description="RagB/SusD" evidence="6">
    <location>
        <begin position="285"/>
        <end position="580"/>
    </location>
</feature>
<protein>
    <recommendedName>
        <fullName evidence="10">RagB/SusD family nutrient uptake outer membrane protein</fullName>
    </recommendedName>
</protein>
<evidence type="ECO:0000313" key="8">
    <source>
        <dbReference type="EMBL" id="MBB4621968.1"/>
    </source>
</evidence>
<evidence type="ECO:0000259" key="6">
    <source>
        <dbReference type="Pfam" id="PF07980"/>
    </source>
</evidence>
<keyword evidence="9" id="KW-1185">Reference proteome</keyword>
<organism evidence="8 9">
    <name type="scientific">Parabacteroides faecis</name>
    <dbReference type="NCBI Taxonomy" id="1217282"/>
    <lineage>
        <taxon>Bacteria</taxon>
        <taxon>Pseudomonadati</taxon>
        <taxon>Bacteroidota</taxon>
        <taxon>Bacteroidia</taxon>
        <taxon>Bacteroidales</taxon>
        <taxon>Tannerellaceae</taxon>
        <taxon>Parabacteroides</taxon>
    </lineage>
</organism>
<evidence type="ECO:0000256" key="5">
    <source>
        <dbReference type="ARBA" id="ARBA00023237"/>
    </source>
</evidence>
<dbReference type="InterPro" id="IPR011990">
    <property type="entry name" value="TPR-like_helical_dom_sf"/>
</dbReference>
<dbReference type="RefSeq" id="WP_229800929.1">
    <property type="nucleotide sequence ID" value="NZ_BMPB01000001.1"/>
</dbReference>
<evidence type="ECO:0000256" key="3">
    <source>
        <dbReference type="ARBA" id="ARBA00022729"/>
    </source>
</evidence>
<accession>A0ABR6KKT1</accession>
<dbReference type="InterPro" id="IPR012944">
    <property type="entry name" value="SusD_RagB_dom"/>
</dbReference>
<comment type="caution">
    <text evidence="8">The sequence shown here is derived from an EMBL/GenBank/DDBJ whole genome shotgun (WGS) entry which is preliminary data.</text>
</comment>
<comment type="similarity">
    <text evidence="2">Belongs to the SusD family.</text>
</comment>
<evidence type="ECO:0000256" key="2">
    <source>
        <dbReference type="ARBA" id="ARBA00006275"/>
    </source>
</evidence>
<evidence type="ECO:0000313" key="9">
    <source>
        <dbReference type="Proteomes" id="UP000533637"/>
    </source>
</evidence>
<keyword evidence="5" id="KW-0998">Cell outer membrane</keyword>
<dbReference type="SUPFAM" id="SSF48452">
    <property type="entry name" value="TPR-like"/>
    <property type="match status" value="1"/>
</dbReference>
<dbReference type="Pfam" id="PF14322">
    <property type="entry name" value="SusD-like_3"/>
    <property type="match status" value="1"/>
</dbReference>
<evidence type="ECO:0008006" key="10">
    <source>
        <dbReference type="Google" id="ProtNLM"/>
    </source>
</evidence>
<evidence type="ECO:0000256" key="1">
    <source>
        <dbReference type="ARBA" id="ARBA00004442"/>
    </source>
</evidence>
<comment type="subcellular location">
    <subcellularLocation>
        <location evidence="1">Cell outer membrane</location>
    </subcellularLocation>
</comment>
<sequence length="580" mass="65480">MERYPQTSISEENFFNTPQDLETYTNGLYEILQYSTDDVYSDNISTYSGSNEWDNMLRGKIDEKNVGGWANDGRPDYVNGSHSDWGTLRKCNVLLVNGYRAQGDESEVKHYVGIGKFFRAWFYFSQIKKYGSSPWYPKPLQTSDVDLLEKGQDSRELVVDSIMADLQFAAENIKAIESRTRINKWAALALMARVALYEGTYRKYHTELNLQGTANAFLEKAIWATNEIMTKGGFEITGNGAEGYRNLFISGDLSGNKEMILYADYDRTIGHGNNTSSVLDWQWHLSRSLADSYLKLDGTPISLDPSYAKRQFTQIFEDRDPRMAETIMPAGFIASGDVQAKKVNPTYGGLGQVKFYPRTQDLNGGYGKNYNDLPIFRYAEVLLINAEAKAELGSITANDINNTINLLRNRVGVTPMDMGNLPNDPVIAAQYPNVTGANAKVILEIRRERRVEMACEGLRTDDIKRWCVGELMERPSEGMYIPGFGPLDITGDGEPDIAIFKTPADNNLSGEDKDKLTVYTLFDETGKEQGIYLSEGDKGYIRFVKDKNIPITFIAPKYYYYPIPFTQVQLNPNLKQPTGW</sequence>
<evidence type="ECO:0000259" key="7">
    <source>
        <dbReference type="Pfam" id="PF14322"/>
    </source>
</evidence>
<dbReference type="Proteomes" id="UP000533637">
    <property type="component" value="Unassembled WGS sequence"/>
</dbReference>
<keyword evidence="4" id="KW-0472">Membrane</keyword>
<gene>
    <name evidence="8" type="ORF">GGQ57_001865</name>
</gene>
<reference evidence="8 9" key="1">
    <citation type="submission" date="2020-08" db="EMBL/GenBank/DDBJ databases">
        <title>Genomic Encyclopedia of Type Strains, Phase IV (KMG-IV): sequencing the most valuable type-strain genomes for metagenomic binning, comparative biology and taxonomic classification.</title>
        <authorList>
            <person name="Goeker M."/>
        </authorList>
    </citation>
    <scope>NUCLEOTIDE SEQUENCE [LARGE SCALE GENOMIC DNA]</scope>
    <source>
        <strain evidence="8 9">DSM 102983</strain>
    </source>
</reference>
<feature type="domain" description="SusD-like N-terminal" evidence="7">
    <location>
        <begin position="13"/>
        <end position="196"/>
    </location>
</feature>
<dbReference type="EMBL" id="JACHOC010000003">
    <property type="protein sequence ID" value="MBB4621968.1"/>
    <property type="molecule type" value="Genomic_DNA"/>
</dbReference>
<name>A0ABR6KKT1_9BACT</name>
<dbReference type="Gene3D" id="1.25.40.390">
    <property type="match status" value="1"/>
</dbReference>
<dbReference type="InterPro" id="IPR033985">
    <property type="entry name" value="SusD-like_N"/>
</dbReference>
<keyword evidence="3" id="KW-0732">Signal</keyword>